<protein>
    <recommendedName>
        <fullName evidence="3">DUF1642 domain-containing protein</fullName>
    </recommendedName>
</protein>
<dbReference type="PATRIC" id="fig|1423726.3.peg.2678"/>
<dbReference type="STRING" id="1423726.FC07_GL002576"/>
<dbReference type="OrthoDB" id="121684at2"/>
<proteinExistence type="predicted"/>
<dbReference type="AlphaFoldDB" id="A0A0R1HAZ3"/>
<evidence type="ECO:0000313" key="1">
    <source>
        <dbReference type="EMBL" id="KRK40826.1"/>
    </source>
</evidence>
<keyword evidence="2" id="KW-1185">Reference proteome</keyword>
<dbReference type="RefSeq" id="WP_057903264.1">
    <property type="nucleotide sequence ID" value="NZ_AZDA01000003.1"/>
</dbReference>
<dbReference type="InterPro" id="IPR012865">
    <property type="entry name" value="DUF1642"/>
</dbReference>
<organism evidence="1 2">
    <name type="scientific">Loigolactobacillus bifermentans DSM 20003</name>
    <dbReference type="NCBI Taxonomy" id="1423726"/>
    <lineage>
        <taxon>Bacteria</taxon>
        <taxon>Bacillati</taxon>
        <taxon>Bacillota</taxon>
        <taxon>Bacilli</taxon>
        <taxon>Lactobacillales</taxon>
        <taxon>Lactobacillaceae</taxon>
        <taxon>Loigolactobacillus</taxon>
    </lineage>
</organism>
<name>A0A0R1HAZ3_9LACO</name>
<sequence>MAKFYDIITREAEMFDGSPEMCEKYGIMRLESKISNHYTRIVYACDGWQPAIGDYLEKNSVAVSAIPLRLRDNELPVVPSCVDRYIRDHKAQNWTLEDALTDAEDMNMPDMDRQTFKWFYQQGLDKFAIAWLIGYSVADNDDECFA</sequence>
<dbReference type="EMBL" id="AZDA01000003">
    <property type="protein sequence ID" value="KRK40826.1"/>
    <property type="molecule type" value="Genomic_DNA"/>
</dbReference>
<evidence type="ECO:0000313" key="2">
    <source>
        <dbReference type="Proteomes" id="UP000051461"/>
    </source>
</evidence>
<evidence type="ECO:0008006" key="3">
    <source>
        <dbReference type="Google" id="ProtNLM"/>
    </source>
</evidence>
<dbReference type="Pfam" id="PF07852">
    <property type="entry name" value="DUF1642"/>
    <property type="match status" value="1"/>
</dbReference>
<dbReference type="Proteomes" id="UP000051461">
    <property type="component" value="Unassembled WGS sequence"/>
</dbReference>
<reference evidence="1 2" key="1">
    <citation type="journal article" date="2015" name="Genome Announc.">
        <title>Expanding the biotechnology potential of lactobacilli through comparative genomics of 213 strains and associated genera.</title>
        <authorList>
            <person name="Sun Z."/>
            <person name="Harris H.M."/>
            <person name="McCann A."/>
            <person name="Guo C."/>
            <person name="Argimon S."/>
            <person name="Zhang W."/>
            <person name="Yang X."/>
            <person name="Jeffery I.B."/>
            <person name="Cooney J.C."/>
            <person name="Kagawa T.F."/>
            <person name="Liu W."/>
            <person name="Song Y."/>
            <person name="Salvetti E."/>
            <person name="Wrobel A."/>
            <person name="Rasinkangas P."/>
            <person name="Parkhill J."/>
            <person name="Rea M.C."/>
            <person name="O'Sullivan O."/>
            <person name="Ritari J."/>
            <person name="Douillard F.P."/>
            <person name="Paul Ross R."/>
            <person name="Yang R."/>
            <person name="Briner A.E."/>
            <person name="Felis G.E."/>
            <person name="de Vos W.M."/>
            <person name="Barrangou R."/>
            <person name="Klaenhammer T.R."/>
            <person name="Caufield P.W."/>
            <person name="Cui Y."/>
            <person name="Zhang H."/>
            <person name="O'Toole P.W."/>
        </authorList>
    </citation>
    <scope>NUCLEOTIDE SEQUENCE [LARGE SCALE GENOMIC DNA]</scope>
    <source>
        <strain evidence="1 2">DSM 20003</strain>
    </source>
</reference>
<accession>A0A0R1HAZ3</accession>
<comment type="caution">
    <text evidence="1">The sequence shown here is derived from an EMBL/GenBank/DDBJ whole genome shotgun (WGS) entry which is preliminary data.</text>
</comment>
<gene>
    <name evidence="1" type="ORF">FC07_GL002576</name>
</gene>